<comment type="caution">
    <text evidence="1">The sequence shown here is derived from an EMBL/GenBank/DDBJ whole genome shotgun (WGS) entry which is preliminary data.</text>
</comment>
<accession>A0A066RVG3</accession>
<evidence type="ECO:0000313" key="1">
    <source>
        <dbReference type="EMBL" id="KDM91378.1"/>
    </source>
</evidence>
<sequence length="96" mass="11052">MMFATRMTLSEQRCLMKLEQQLVKNQGFISLPAFESDHMETLQRWQQQGHLVLNADRISEIPAELVKQRGITHGCEFSDELWVASASLRRIIAHGL</sequence>
<keyword evidence="2" id="KW-1185">Reference proteome</keyword>
<reference evidence="1 2" key="1">
    <citation type="submission" date="2014-04" db="EMBL/GenBank/DDBJ databases">
        <title>Draft genome sequence of Photobacterium halotolerans S2753: a solonamide, ngercheumicin and holomycin producer.</title>
        <authorList>
            <person name="Machado H.R."/>
            <person name="Gram L."/>
        </authorList>
    </citation>
    <scope>NUCLEOTIDE SEQUENCE [LARGE SCALE GENOMIC DNA]</scope>
    <source>
        <strain evidence="1 2">S2753</strain>
    </source>
</reference>
<dbReference type="Proteomes" id="UP000027192">
    <property type="component" value="Unassembled WGS sequence"/>
</dbReference>
<dbReference type="STRING" id="1654360.EA58_12525"/>
<dbReference type="EMBL" id="JMIB01000023">
    <property type="protein sequence ID" value="KDM91378.1"/>
    <property type="molecule type" value="Genomic_DNA"/>
</dbReference>
<protein>
    <submittedName>
        <fullName evidence="1">Uncharacterized protein</fullName>
    </submittedName>
</protein>
<gene>
    <name evidence="1" type="ORF">EA58_12525</name>
</gene>
<dbReference type="AlphaFoldDB" id="A0A066RVG3"/>
<organism evidence="1 2">
    <name type="scientific">Photobacterium galatheae</name>
    <dbReference type="NCBI Taxonomy" id="1654360"/>
    <lineage>
        <taxon>Bacteria</taxon>
        <taxon>Pseudomonadati</taxon>
        <taxon>Pseudomonadota</taxon>
        <taxon>Gammaproteobacteria</taxon>
        <taxon>Vibrionales</taxon>
        <taxon>Vibrionaceae</taxon>
        <taxon>Photobacterium</taxon>
    </lineage>
</organism>
<dbReference type="OrthoDB" id="5917368at2"/>
<evidence type="ECO:0000313" key="2">
    <source>
        <dbReference type="Proteomes" id="UP000027192"/>
    </source>
</evidence>
<name>A0A066RVG3_9GAMM</name>
<proteinExistence type="predicted"/>
<dbReference type="RefSeq" id="WP_036752912.1">
    <property type="nucleotide sequence ID" value="NZ_JAGSGC010000027.1"/>
</dbReference>